<evidence type="ECO:0000256" key="1">
    <source>
        <dbReference type="SAM" id="SignalP"/>
    </source>
</evidence>
<reference evidence="2 3" key="1">
    <citation type="submission" date="2021-04" db="EMBL/GenBank/DDBJ databases">
        <title>Description of novel Flavobacterium sp. F-328.</title>
        <authorList>
            <person name="Saticioglu I.B."/>
        </authorList>
    </citation>
    <scope>NUCLEOTIDE SEQUENCE [LARGE SCALE GENOMIC DNA]</scope>
    <source>
        <strain evidence="2 3">F-328</strain>
    </source>
</reference>
<evidence type="ECO:0000313" key="3">
    <source>
        <dbReference type="Proteomes" id="UP000679008"/>
    </source>
</evidence>
<organism evidence="2 3">
    <name type="scientific">Flavobacterium erciyesense</name>
    <dbReference type="NCBI Taxonomy" id="2825842"/>
    <lineage>
        <taxon>Bacteria</taxon>
        <taxon>Pseudomonadati</taxon>
        <taxon>Bacteroidota</taxon>
        <taxon>Flavobacteriia</taxon>
        <taxon>Flavobacteriales</taxon>
        <taxon>Flavobacteriaceae</taxon>
        <taxon>Flavobacterium</taxon>
    </lineage>
</organism>
<feature type="signal peptide" evidence="1">
    <location>
        <begin position="1"/>
        <end position="18"/>
    </location>
</feature>
<dbReference type="Proteomes" id="UP000679008">
    <property type="component" value="Unassembled WGS sequence"/>
</dbReference>
<protein>
    <submittedName>
        <fullName evidence="2">Uncharacterized protein</fullName>
    </submittedName>
</protein>
<comment type="caution">
    <text evidence="2">The sequence shown here is derived from an EMBL/GenBank/DDBJ whole genome shotgun (WGS) entry which is preliminary data.</text>
</comment>
<dbReference type="EMBL" id="JAGPXB010000003">
    <property type="protein sequence ID" value="MBQ0908137.1"/>
    <property type="molecule type" value="Genomic_DNA"/>
</dbReference>
<evidence type="ECO:0000313" key="2">
    <source>
        <dbReference type="EMBL" id="MBQ0908137.1"/>
    </source>
</evidence>
<dbReference type="RefSeq" id="WP_210788620.1">
    <property type="nucleotide sequence ID" value="NZ_JAGPXB010000003.1"/>
</dbReference>
<name>A0ABS5D285_9FLAO</name>
<feature type="chain" id="PRO_5046778502" evidence="1">
    <location>
        <begin position="19"/>
        <end position="159"/>
    </location>
</feature>
<proteinExistence type="predicted"/>
<gene>
    <name evidence="2" type="ORF">KBJ98_05430</name>
</gene>
<sequence length="159" mass="17737">MKYLYTAALLAVTAINFAQTHEFIKHNGEKLEVNYIKTEEKLVHYSIPNSAEEKTISMLALAQIKDNNKSNSKVITDKVHIESASDYRKVQSVRPQETSGLKKIGNVSSFLGQAKGETTQAFTDNALKRLQQLAAKKGAPFMVITSNKPQNLKADLYSY</sequence>
<accession>A0ABS5D285</accession>
<keyword evidence="1" id="KW-0732">Signal</keyword>
<keyword evidence="3" id="KW-1185">Reference proteome</keyword>